<proteinExistence type="predicted"/>
<organism evidence="1 2">
    <name type="scientific">Haematococcus lacustris</name>
    <name type="common">Green alga</name>
    <name type="synonym">Haematococcus pluvialis</name>
    <dbReference type="NCBI Taxonomy" id="44745"/>
    <lineage>
        <taxon>Eukaryota</taxon>
        <taxon>Viridiplantae</taxon>
        <taxon>Chlorophyta</taxon>
        <taxon>core chlorophytes</taxon>
        <taxon>Chlorophyceae</taxon>
        <taxon>CS clade</taxon>
        <taxon>Chlamydomonadales</taxon>
        <taxon>Haematococcaceae</taxon>
        <taxon>Haematococcus</taxon>
    </lineage>
</organism>
<reference evidence="1 2" key="1">
    <citation type="submission" date="2020-02" db="EMBL/GenBank/DDBJ databases">
        <title>Draft genome sequence of Haematococcus lacustris strain NIES-144.</title>
        <authorList>
            <person name="Morimoto D."/>
            <person name="Nakagawa S."/>
            <person name="Yoshida T."/>
            <person name="Sawayama S."/>
        </authorList>
    </citation>
    <scope>NUCLEOTIDE SEQUENCE [LARGE SCALE GENOMIC DNA]</scope>
    <source>
        <strain evidence="1 2">NIES-144</strain>
    </source>
</reference>
<dbReference type="EMBL" id="BLLF01001019">
    <property type="protein sequence ID" value="GFH16591.1"/>
    <property type="molecule type" value="Genomic_DNA"/>
</dbReference>
<comment type="caution">
    <text evidence="1">The sequence shown here is derived from an EMBL/GenBank/DDBJ whole genome shotgun (WGS) entry which is preliminary data.</text>
</comment>
<dbReference type="Proteomes" id="UP000485058">
    <property type="component" value="Unassembled WGS sequence"/>
</dbReference>
<dbReference type="AlphaFoldDB" id="A0A699Z3G0"/>
<protein>
    <submittedName>
        <fullName evidence="1">Uncharacterized protein</fullName>
    </submittedName>
</protein>
<feature type="non-terminal residue" evidence="1">
    <location>
        <position position="100"/>
    </location>
</feature>
<keyword evidence="2" id="KW-1185">Reference proteome</keyword>
<accession>A0A699Z3G0</accession>
<dbReference type="Gene3D" id="1.25.40.10">
    <property type="entry name" value="Tetratricopeptide repeat domain"/>
    <property type="match status" value="1"/>
</dbReference>
<name>A0A699Z3G0_HAELA</name>
<gene>
    <name evidence="1" type="ORF">HaLaN_13034</name>
</gene>
<evidence type="ECO:0000313" key="1">
    <source>
        <dbReference type="EMBL" id="GFH16591.1"/>
    </source>
</evidence>
<dbReference type="InterPro" id="IPR011990">
    <property type="entry name" value="TPR-like_helical_dom_sf"/>
</dbReference>
<sequence>MEALDPAVLEEFRQRAAEEDAERQAQPQDPEADPIRFNFHRVLMNAASRGLTEQAEETIAQMSRTGLPPGPRAYNSLAFAYVRAKQPYEALDVARRVVEQ</sequence>
<evidence type="ECO:0000313" key="2">
    <source>
        <dbReference type="Proteomes" id="UP000485058"/>
    </source>
</evidence>